<gene>
    <name evidence="1" type="ORF">METZ01_LOCUS420344</name>
</gene>
<name>A0A382X9E9_9ZZZZ</name>
<proteinExistence type="predicted"/>
<evidence type="ECO:0000313" key="1">
    <source>
        <dbReference type="EMBL" id="SVD67490.1"/>
    </source>
</evidence>
<accession>A0A382X9E9</accession>
<sequence length="215" mass="25352">MNIILYCLVFCISYANNFNYRHIPIQEEGRIKPLDSFARNQLLKFNGKTSLTIYQNNQKLTVDAIDWLIPILIQDSNTLNVPVFKIENPDVVNAIKLEWREKSTYSYNEINDGLNYIDNNINNQQLIEKLKILNREENNSLDLIDTQLLDLSRKRDLFNELYHSASFLVPKIQIENSNIRKLLQIADNQTISYAYLIIKINELDERIENRKEEDK</sequence>
<reference evidence="1" key="1">
    <citation type="submission" date="2018-05" db="EMBL/GenBank/DDBJ databases">
        <authorList>
            <person name="Lanie J.A."/>
            <person name="Ng W.-L."/>
            <person name="Kazmierczak K.M."/>
            <person name="Andrzejewski T.M."/>
            <person name="Davidsen T.M."/>
            <person name="Wayne K.J."/>
            <person name="Tettelin H."/>
            <person name="Glass J.I."/>
            <person name="Rusch D."/>
            <person name="Podicherti R."/>
            <person name="Tsui H.-C.T."/>
            <person name="Winkler M.E."/>
        </authorList>
    </citation>
    <scope>NUCLEOTIDE SEQUENCE</scope>
</reference>
<protein>
    <submittedName>
        <fullName evidence="1">Uncharacterized protein</fullName>
    </submittedName>
</protein>
<feature type="non-terminal residue" evidence="1">
    <location>
        <position position="215"/>
    </location>
</feature>
<dbReference type="AlphaFoldDB" id="A0A382X9E9"/>
<dbReference type="EMBL" id="UINC01165860">
    <property type="protein sequence ID" value="SVD67490.1"/>
    <property type="molecule type" value="Genomic_DNA"/>
</dbReference>
<organism evidence="1">
    <name type="scientific">marine metagenome</name>
    <dbReference type="NCBI Taxonomy" id="408172"/>
    <lineage>
        <taxon>unclassified sequences</taxon>
        <taxon>metagenomes</taxon>
        <taxon>ecological metagenomes</taxon>
    </lineage>
</organism>